<accession>A0A972F9T7</accession>
<dbReference type="InterPro" id="IPR003838">
    <property type="entry name" value="ABC3_permease_C"/>
</dbReference>
<evidence type="ECO:0000313" key="10">
    <source>
        <dbReference type="Proteomes" id="UP000599523"/>
    </source>
</evidence>
<dbReference type="PANTHER" id="PTHR43738">
    <property type="entry name" value="ABC TRANSPORTER, MEMBRANE PROTEIN"/>
    <property type="match status" value="1"/>
</dbReference>
<keyword evidence="10" id="KW-1185">Reference proteome</keyword>
<dbReference type="PIRSF" id="PIRSF031773">
    <property type="entry name" value="DevC"/>
    <property type="match status" value="1"/>
</dbReference>
<dbReference type="PANTHER" id="PTHR43738:SF1">
    <property type="entry name" value="HEMIN TRANSPORT SYSTEM PERMEASE PROTEIN HRTB-RELATED"/>
    <property type="match status" value="1"/>
</dbReference>
<keyword evidence="4 7" id="KW-0812">Transmembrane</keyword>
<feature type="domain" description="ABC3 transporter permease C-terminal" evidence="8">
    <location>
        <begin position="276"/>
        <end position="387"/>
    </location>
</feature>
<feature type="transmembrane region" description="Helical" evidence="7">
    <location>
        <begin position="323"/>
        <end position="345"/>
    </location>
</feature>
<dbReference type="EMBL" id="WTVM01000182">
    <property type="protein sequence ID" value="NMG04978.1"/>
    <property type="molecule type" value="Genomic_DNA"/>
</dbReference>
<protein>
    <submittedName>
        <fullName evidence="9">FtsX-like permease family protein</fullName>
    </submittedName>
</protein>
<sequence length="391" mass="41516">MNWISRGLLGRLPVGWLQLRHHRMRLAAAVAGVAFANMLVFVQLGILSAMNDVVRTSYSPFRADIVISPYNTNTLTDGATLARRVVYQSVAQPGVAAAAPLYVGQVAWERPNVPATSLIVYALPPESRRFAGPAIAEHLDAVSVPMRAILDGLSRDVDPAWAARASPDTPLEFEVDGKAITAIGSYSMGAGFGWDGSLVVSDLTFIRLVRQRSMGTPSHVLVDLEPGMALAPALAQLRGALSMEPVKVRSFAQAVEDNVSFQATEVPMGSIVGAGVLLGLLVGVVIVYQVLATDVAAHLRDYATFKAIGYSHPYILGVIFEQALILAVLGFLPGLASASAIYALLAHATDLPFGMDVGRSLTVFVGTLLACMLSGALAARRLRTIDPAELF</sequence>
<dbReference type="Pfam" id="PF02687">
    <property type="entry name" value="FtsX"/>
    <property type="match status" value="1"/>
</dbReference>
<evidence type="ECO:0000256" key="3">
    <source>
        <dbReference type="ARBA" id="ARBA00022475"/>
    </source>
</evidence>
<dbReference type="InterPro" id="IPR051125">
    <property type="entry name" value="ABC-4/HrtB_transporter"/>
</dbReference>
<keyword evidence="6 7" id="KW-0472">Membrane</keyword>
<proteinExistence type="predicted"/>
<evidence type="ECO:0000256" key="2">
    <source>
        <dbReference type="ARBA" id="ARBA00022448"/>
    </source>
</evidence>
<organism evidence="9 10">
    <name type="scientific">Azoarcus taiwanensis</name>
    <dbReference type="NCBI Taxonomy" id="666964"/>
    <lineage>
        <taxon>Bacteria</taxon>
        <taxon>Pseudomonadati</taxon>
        <taxon>Pseudomonadota</taxon>
        <taxon>Betaproteobacteria</taxon>
        <taxon>Rhodocyclales</taxon>
        <taxon>Zoogloeaceae</taxon>
        <taxon>Azoarcus</taxon>
    </lineage>
</organism>
<keyword evidence="3" id="KW-1003">Cell membrane</keyword>
<evidence type="ECO:0000259" key="8">
    <source>
        <dbReference type="Pfam" id="PF02687"/>
    </source>
</evidence>
<evidence type="ECO:0000256" key="6">
    <source>
        <dbReference type="ARBA" id="ARBA00023136"/>
    </source>
</evidence>
<feature type="transmembrane region" description="Helical" evidence="7">
    <location>
        <begin position="268"/>
        <end position="291"/>
    </location>
</feature>
<evidence type="ECO:0000256" key="1">
    <source>
        <dbReference type="ARBA" id="ARBA00004651"/>
    </source>
</evidence>
<reference evidence="9" key="1">
    <citation type="submission" date="2019-12" db="EMBL/GenBank/DDBJ databases">
        <title>Comparative genomics gives insights into the taxonomy of the Azoarcus-Aromatoleum group and reveals separate origins of nif in the plant-associated Azoarcus and non-plant-associated Aromatoleum sub-groups.</title>
        <authorList>
            <person name="Lafos M."/>
            <person name="Maluk M."/>
            <person name="Batista M."/>
            <person name="Junghare M."/>
            <person name="Carmona M."/>
            <person name="Faoro H."/>
            <person name="Cruz L.M."/>
            <person name="Battistoni F."/>
            <person name="De Souza E."/>
            <person name="Pedrosa F."/>
            <person name="Chen W.-M."/>
            <person name="Poole P.S."/>
            <person name="Dixon R.A."/>
            <person name="James E.K."/>
        </authorList>
    </citation>
    <scope>NUCLEOTIDE SEQUENCE</scope>
    <source>
        <strain evidence="9">NSC3</strain>
    </source>
</reference>
<dbReference type="InterPro" id="IPR005891">
    <property type="entry name" value="DevC"/>
</dbReference>
<keyword evidence="5 7" id="KW-1133">Transmembrane helix</keyword>
<comment type="subcellular location">
    <subcellularLocation>
        <location evidence="1">Cell membrane</location>
        <topology evidence="1">Multi-pass membrane protein</topology>
    </subcellularLocation>
</comment>
<evidence type="ECO:0000256" key="5">
    <source>
        <dbReference type="ARBA" id="ARBA00022989"/>
    </source>
</evidence>
<name>A0A972F9T7_9RHOO</name>
<dbReference type="Proteomes" id="UP000599523">
    <property type="component" value="Unassembled WGS sequence"/>
</dbReference>
<evidence type="ECO:0000313" key="9">
    <source>
        <dbReference type="EMBL" id="NMG04978.1"/>
    </source>
</evidence>
<gene>
    <name evidence="9" type="ORF">GPA21_18690</name>
</gene>
<evidence type="ECO:0000256" key="7">
    <source>
        <dbReference type="SAM" id="Phobius"/>
    </source>
</evidence>
<feature type="transmembrane region" description="Helical" evidence="7">
    <location>
        <begin position="26"/>
        <end position="50"/>
    </location>
</feature>
<keyword evidence="2" id="KW-0813">Transport</keyword>
<dbReference type="RefSeq" id="WP_168989599.1">
    <property type="nucleotide sequence ID" value="NZ_CAWPHM010000091.1"/>
</dbReference>
<comment type="caution">
    <text evidence="9">The sequence shown here is derived from an EMBL/GenBank/DDBJ whole genome shotgun (WGS) entry which is preliminary data.</text>
</comment>
<dbReference type="GO" id="GO:0005886">
    <property type="term" value="C:plasma membrane"/>
    <property type="evidence" value="ECO:0007669"/>
    <property type="project" value="UniProtKB-SubCell"/>
</dbReference>
<feature type="transmembrane region" description="Helical" evidence="7">
    <location>
        <begin position="357"/>
        <end position="379"/>
    </location>
</feature>
<dbReference type="AlphaFoldDB" id="A0A972F9T7"/>
<evidence type="ECO:0000256" key="4">
    <source>
        <dbReference type="ARBA" id="ARBA00022692"/>
    </source>
</evidence>